<evidence type="ECO:0000313" key="1">
    <source>
        <dbReference type="EMBL" id="KAJ7564050.1"/>
    </source>
</evidence>
<gene>
    <name evidence="1" type="ORF">O6H91_03G134700</name>
</gene>
<accession>A0ACC2ECA4</accession>
<organism evidence="1 2">
    <name type="scientific">Diphasiastrum complanatum</name>
    <name type="common">Issler's clubmoss</name>
    <name type="synonym">Lycopodium complanatum</name>
    <dbReference type="NCBI Taxonomy" id="34168"/>
    <lineage>
        <taxon>Eukaryota</taxon>
        <taxon>Viridiplantae</taxon>
        <taxon>Streptophyta</taxon>
        <taxon>Embryophyta</taxon>
        <taxon>Tracheophyta</taxon>
        <taxon>Lycopodiopsida</taxon>
        <taxon>Lycopodiales</taxon>
        <taxon>Lycopodiaceae</taxon>
        <taxon>Lycopodioideae</taxon>
        <taxon>Diphasiastrum</taxon>
    </lineage>
</organism>
<proteinExistence type="predicted"/>
<keyword evidence="2" id="KW-1185">Reference proteome</keyword>
<reference evidence="2" key="1">
    <citation type="journal article" date="2024" name="Proc. Natl. Acad. Sci. U.S.A.">
        <title>Extraordinary preservation of gene collinearity over three hundred million years revealed in homosporous lycophytes.</title>
        <authorList>
            <person name="Li C."/>
            <person name="Wickell D."/>
            <person name="Kuo L.Y."/>
            <person name="Chen X."/>
            <person name="Nie B."/>
            <person name="Liao X."/>
            <person name="Peng D."/>
            <person name="Ji J."/>
            <person name="Jenkins J."/>
            <person name="Williams M."/>
            <person name="Shu S."/>
            <person name="Plott C."/>
            <person name="Barry K."/>
            <person name="Rajasekar S."/>
            <person name="Grimwood J."/>
            <person name="Han X."/>
            <person name="Sun S."/>
            <person name="Hou Z."/>
            <person name="He W."/>
            <person name="Dai G."/>
            <person name="Sun C."/>
            <person name="Schmutz J."/>
            <person name="Leebens-Mack J.H."/>
            <person name="Li F.W."/>
            <person name="Wang L."/>
        </authorList>
    </citation>
    <scope>NUCLEOTIDE SEQUENCE [LARGE SCALE GENOMIC DNA]</scope>
    <source>
        <strain evidence="2">cv. PW_Plant_1</strain>
    </source>
</reference>
<protein>
    <submittedName>
        <fullName evidence="1">Uncharacterized protein</fullName>
    </submittedName>
</protein>
<comment type="caution">
    <text evidence="1">The sequence shown here is derived from an EMBL/GenBank/DDBJ whole genome shotgun (WGS) entry which is preliminary data.</text>
</comment>
<sequence>MWKLHTGKGEEDDPRLSTLNDHVGRQVWYYDPQAGTPEERAEVEAARAWFTEHRFEQPQSGDVLLRLQYLRENPLPSLPPMVRVERYQDITEECVRNTLRRAIRFYGTLQAREGQWPEDHCGPLFLMPGMVITLYATGQLNSILSKAHCQEIRRYIYNHQNKDGGWGLNMEGQSVMFTTVLNYVTLRLIGEELNKNGKSESLEKAHKWIQDHGGATQVPTWGKFWLSVLGVYDWAGINPLPPEAWLLPQSSSSHPGWAIPVLYRWIFCPMSYVYGCRFSNKLSTTIQALRNELYTISYEQINWNQARSLGAKEEPVPRTFREDIIFSIFHNVFEPLLLRWPGSKLRKKALDTTMKLIHYEDSATQYICFNPVSKSLNMLCCWLEDPDSDAFQKHLPRVVDYLWLSEDGMKMQAYNGSQVWETALSIQALLSTELFEDCSSTLKKAKSYIEKTQIREHYPDGFVHWNRHITKGTWPFSTRDQGWPTFDCAAEALKALLGLSKALSTINEEPLSVEHMNDCVDALISFQNLNGSFSPYDTTAGTHGLKLGKKAETFEEVTNYWTSVECTSSVIQALAAFRRVHPNYKPKEIESCIQRARHFIEKLQRPDGSWYGIWATCFTYGTKFAMMGLLASGAKYESSIAVQRGCEFLLSKQLSSGGWGESFESSQTMVYTNLEGGRAHVVHTALSLLALIAAGQAQRDVVPLHKAATILINSQMDNGDYPQEENIGAVYGQYRLNYGSYRCIFPIWALAEYKKQCCSSTHKYSI</sequence>
<name>A0ACC2ECA4_DIPCM</name>
<evidence type="ECO:0000313" key="2">
    <source>
        <dbReference type="Proteomes" id="UP001162992"/>
    </source>
</evidence>
<dbReference type="Proteomes" id="UP001162992">
    <property type="component" value="Chromosome 3"/>
</dbReference>
<dbReference type="EMBL" id="CM055094">
    <property type="protein sequence ID" value="KAJ7564050.1"/>
    <property type="molecule type" value="Genomic_DNA"/>
</dbReference>